<feature type="region of interest" description="Disordered" evidence="1">
    <location>
        <begin position="243"/>
        <end position="264"/>
    </location>
</feature>
<dbReference type="KEGG" id="dsa:Desal_2153"/>
<feature type="compositionally biased region" description="Acidic residues" evidence="1">
    <location>
        <begin position="251"/>
        <end position="262"/>
    </location>
</feature>
<evidence type="ECO:0000256" key="1">
    <source>
        <dbReference type="SAM" id="MobiDB-lite"/>
    </source>
</evidence>
<accession>C6BW08</accession>
<evidence type="ECO:0000313" key="4">
    <source>
        <dbReference type="Proteomes" id="UP000002601"/>
    </source>
</evidence>
<organism evidence="3 4">
    <name type="scientific">Maridesulfovibrio salexigens (strain ATCC 14822 / DSM 2638 / NCIMB 8403 / VKM B-1763)</name>
    <name type="common">Desulfovibrio salexigens</name>
    <dbReference type="NCBI Taxonomy" id="526222"/>
    <lineage>
        <taxon>Bacteria</taxon>
        <taxon>Pseudomonadati</taxon>
        <taxon>Thermodesulfobacteriota</taxon>
        <taxon>Desulfovibrionia</taxon>
        <taxon>Desulfovibrionales</taxon>
        <taxon>Desulfovibrionaceae</taxon>
        <taxon>Maridesulfovibrio</taxon>
    </lineage>
</organism>
<feature type="domain" description="Type I restriction enzyme R protein N-terminal" evidence="2">
    <location>
        <begin position="49"/>
        <end position="121"/>
    </location>
</feature>
<evidence type="ECO:0000313" key="3">
    <source>
        <dbReference type="EMBL" id="ACS80211.1"/>
    </source>
</evidence>
<gene>
    <name evidence="3" type="ordered locus">Desal_2153</name>
</gene>
<reference evidence="3 4" key="1">
    <citation type="submission" date="2009-06" db="EMBL/GenBank/DDBJ databases">
        <title>Complete sequence of Desulfovibrio salexigens DSM 2638.</title>
        <authorList>
            <consortium name="US DOE Joint Genome Institute"/>
            <person name="Lucas S."/>
            <person name="Copeland A."/>
            <person name="Lapidus A."/>
            <person name="Glavina del Rio T."/>
            <person name="Tice H."/>
            <person name="Bruce D."/>
            <person name="Goodwin L."/>
            <person name="Pitluck S."/>
            <person name="Munk A.C."/>
            <person name="Brettin T."/>
            <person name="Detter J.C."/>
            <person name="Han C."/>
            <person name="Tapia R."/>
            <person name="Larimer F."/>
            <person name="Land M."/>
            <person name="Hauser L."/>
            <person name="Kyrpides N."/>
            <person name="Anderson I."/>
            <person name="Wall J.D."/>
            <person name="Arkin A.P."/>
            <person name="Dehal P."/>
            <person name="Chivian D."/>
            <person name="Giles B."/>
            <person name="Hazen T.C."/>
        </authorList>
    </citation>
    <scope>NUCLEOTIDE SEQUENCE [LARGE SCALE GENOMIC DNA]</scope>
    <source>
        <strain evidence="4">ATCC 14822 / DSM 2638 / NCIMB 8403 / VKM B-1763</strain>
    </source>
</reference>
<evidence type="ECO:0000259" key="2">
    <source>
        <dbReference type="Pfam" id="PF13588"/>
    </source>
</evidence>
<proteinExistence type="predicted"/>
<dbReference type="Pfam" id="PF13588">
    <property type="entry name" value="HSDR_N_2"/>
    <property type="match status" value="1"/>
</dbReference>
<protein>
    <recommendedName>
        <fullName evidence="2">Type I restriction enzyme R protein N-terminal domain-containing protein</fullName>
    </recommendedName>
</protein>
<keyword evidence="4" id="KW-1185">Reference proteome</keyword>
<sequence length="361" mass="41106">MDFAEKVVDLSTRINDLREHVTTEEATKNALILPFLQMLGYDTFDPRVVVPEFTSDTGTKKNEKVDYAVMKDGCPIMLIECKTCGCTLDQGKANQLHRYFQNTPTARVAILTDGISYKFFSDLDKPNLMDPKPFMVFDFEKIEESLIPELRKLSNGQFDENSTLDAAQNLKYTREIKRLMAQQFENPTEDFIRLFAGQVYSGQLRANVVEDFSARVKQAAQDCINEMINDRLKSAMTGDSSVQLSMSAMSDEAEPATTEEEDDKPKVITTEEEIEGFHIVKAILREFVEPSRIIMRDTQSYCGILLDDNNRKPICRMHFNATQKYLGLLDDNKAETRHAIDSLDDIYSFADGLKGAVERYK</sequence>
<dbReference type="STRING" id="526222.Desal_2153"/>
<dbReference type="InterPro" id="IPR029464">
    <property type="entry name" value="HSDR_N"/>
</dbReference>
<name>C6BW08_MARSD</name>
<dbReference type="OrthoDB" id="9148007at2"/>
<dbReference type="eggNOG" id="COG4748">
    <property type="taxonomic scope" value="Bacteria"/>
</dbReference>
<dbReference type="InterPro" id="IPR017035">
    <property type="entry name" value="UCP035009_HsdR_All3000-type"/>
</dbReference>
<dbReference type="PIRSF" id="PIRSF035009">
    <property type="entry name" value="UCP035009_HSDR_N"/>
    <property type="match status" value="1"/>
</dbReference>
<dbReference type="Proteomes" id="UP000002601">
    <property type="component" value="Chromosome"/>
</dbReference>
<dbReference type="AlphaFoldDB" id="C6BW08"/>
<dbReference type="HOGENOM" id="CLU_045501_0_0_7"/>
<dbReference type="RefSeq" id="WP_015852027.1">
    <property type="nucleotide sequence ID" value="NC_012881.1"/>
</dbReference>
<dbReference type="EMBL" id="CP001649">
    <property type="protein sequence ID" value="ACS80211.1"/>
    <property type="molecule type" value="Genomic_DNA"/>
</dbReference>